<proteinExistence type="predicted"/>
<dbReference type="Proteomes" id="UP000337909">
    <property type="component" value="Unassembled WGS sequence"/>
</dbReference>
<evidence type="ECO:0000313" key="1">
    <source>
        <dbReference type="EMBL" id="VVO18732.1"/>
    </source>
</evidence>
<accession>A0A5E7E3K3</accession>
<evidence type="ECO:0000313" key="2">
    <source>
        <dbReference type="Proteomes" id="UP000337909"/>
    </source>
</evidence>
<name>A0A5E7E3K3_PSEFL</name>
<reference evidence="1 2" key="1">
    <citation type="submission" date="2019-09" db="EMBL/GenBank/DDBJ databases">
        <authorList>
            <person name="Chandra G."/>
            <person name="Truman W A."/>
        </authorList>
    </citation>
    <scope>NUCLEOTIDE SEQUENCE [LARGE SCALE GENOMIC DNA]</scope>
    <source>
        <strain evidence="1">PS691</strain>
    </source>
</reference>
<dbReference type="RefSeq" id="WP_150643871.1">
    <property type="nucleotide sequence ID" value="NZ_CABVHQ010000045.1"/>
</dbReference>
<protein>
    <submittedName>
        <fullName evidence="1">Uncharacterized protein</fullName>
    </submittedName>
</protein>
<dbReference type="EMBL" id="CABVHQ010000045">
    <property type="protein sequence ID" value="VVO18732.1"/>
    <property type="molecule type" value="Genomic_DNA"/>
</dbReference>
<sequence>MDTDEYREAYDAIGGEFATIDSMHDYLSGYGDTERQGFALSKDLLEVEQMSARLLRSGWMLEKLSSKAYLLFGTECALPNVEGGLYIDNEHVEFVTHPWMRDRIERALRNT</sequence>
<gene>
    <name evidence="1" type="ORF">PS691_04014</name>
</gene>
<organism evidence="1 2">
    <name type="scientific">Pseudomonas fluorescens</name>
    <dbReference type="NCBI Taxonomy" id="294"/>
    <lineage>
        <taxon>Bacteria</taxon>
        <taxon>Pseudomonadati</taxon>
        <taxon>Pseudomonadota</taxon>
        <taxon>Gammaproteobacteria</taxon>
        <taxon>Pseudomonadales</taxon>
        <taxon>Pseudomonadaceae</taxon>
        <taxon>Pseudomonas</taxon>
    </lineage>
</organism>
<dbReference type="AlphaFoldDB" id="A0A5E7E3K3"/>